<proteinExistence type="predicted"/>
<dbReference type="EMBL" id="JAWDIQ010000001">
    <property type="protein sequence ID" value="MDY0408381.1"/>
    <property type="molecule type" value="Genomic_DNA"/>
</dbReference>
<accession>A0ABU5CPT9</accession>
<keyword evidence="1" id="KW-0472">Membrane</keyword>
<keyword evidence="1" id="KW-0812">Transmembrane</keyword>
<keyword evidence="1" id="KW-1133">Transmembrane helix</keyword>
<evidence type="ECO:0000313" key="2">
    <source>
        <dbReference type="EMBL" id="MDY0408381.1"/>
    </source>
</evidence>
<dbReference type="Proteomes" id="UP001275315">
    <property type="component" value="Unassembled WGS sequence"/>
</dbReference>
<name>A0ABU5CPT9_9BACI</name>
<dbReference type="InterPro" id="IPR049722">
    <property type="entry name" value="Prli42-like"/>
</dbReference>
<reference evidence="2 3" key="1">
    <citation type="submission" date="2023-10" db="EMBL/GenBank/DDBJ databases">
        <title>Virgibacillus soli CC-YMP-6 genome.</title>
        <authorList>
            <person name="Miliotis G."/>
            <person name="Sengupta P."/>
            <person name="Hameed A."/>
            <person name="Chuvochina M."/>
            <person name="Mcdonagh F."/>
            <person name="Simpson A.C."/>
            <person name="Singh N.K."/>
            <person name="Rekha P.D."/>
            <person name="Raman K."/>
            <person name="Hugenholtz P."/>
            <person name="Venkateswaran K."/>
        </authorList>
    </citation>
    <scope>NUCLEOTIDE SEQUENCE [LARGE SCALE GENOMIC DNA]</scope>
    <source>
        <strain evidence="2 3">CC-YMP-6</strain>
    </source>
</reference>
<feature type="transmembrane region" description="Helical" evidence="1">
    <location>
        <begin position="22"/>
        <end position="43"/>
    </location>
</feature>
<organism evidence="2 3">
    <name type="scientific">Paracerasibacillus soli</name>
    <dbReference type="NCBI Taxonomy" id="480284"/>
    <lineage>
        <taxon>Bacteria</taxon>
        <taxon>Bacillati</taxon>
        <taxon>Bacillota</taxon>
        <taxon>Bacilli</taxon>
        <taxon>Bacillales</taxon>
        <taxon>Bacillaceae</taxon>
        <taxon>Paracerasibacillus</taxon>
    </lineage>
</organism>
<dbReference type="RefSeq" id="WP_320379121.1">
    <property type="nucleotide sequence ID" value="NZ_JAWDIQ010000001.1"/>
</dbReference>
<keyword evidence="3" id="KW-1185">Reference proteome</keyword>
<evidence type="ECO:0000256" key="1">
    <source>
        <dbReference type="SAM" id="Phobius"/>
    </source>
</evidence>
<protein>
    <submittedName>
        <fullName evidence="2">Stressosome-associated protein Prli42</fullName>
    </submittedName>
</protein>
<dbReference type="NCBIfam" id="NF033880">
    <property type="entry name" value="Prli42"/>
    <property type="match status" value="1"/>
</dbReference>
<sequence>MSKNQAKVYRPKKSKRDRRIKIAIYVMIIAMLLSTLTAGLSFFL</sequence>
<evidence type="ECO:0000313" key="3">
    <source>
        <dbReference type="Proteomes" id="UP001275315"/>
    </source>
</evidence>
<comment type="caution">
    <text evidence="2">The sequence shown here is derived from an EMBL/GenBank/DDBJ whole genome shotgun (WGS) entry which is preliminary data.</text>
</comment>
<gene>
    <name evidence="2" type="primary">prli42</name>
    <name evidence="2" type="ORF">RWD45_07175</name>
</gene>